<protein>
    <submittedName>
        <fullName evidence="1">Uncharacterized protein</fullName>
    </submittedName>
</protein>
<dbReference type="Proteomes" id="UP001576774">
    <property type="component" value="Unassembled WGS sequence"/>
</dbReference>
<dbReference type="EMBL" id="JBHFNQ010000211">
    <property type="protein sequence ID" value="MFB2880872.1"/>
    <property type="molecule type" value="Genomic_DNA"/>
</dbReference>
<comment type="caution">
    <text evidence="1">The sequence shown here is derived from an EMBL/GenBank/DDBJ whole genome shotgun (WGS) entry which is preliminary data.</text>
</comment>
<keyword evidence="2" id="KW-1185">Reference proteome</keyword>
<dbReference type="RefSeq" id="WP_413273866.1">
    <property type="nucleotide sequence ID" value="NZ_JBHFNQ010000211.1"/>
</dbReference>
<sequence length="279" mass="32517">MPLPESFGSWEHLLKIIRNFHNWRVRDFFKHDRYDRHVREPRIDRPVNNLMQACIIGPNDSAIVVLVRVIFFEISLGNAARLQPIYYGLPVQPFDEDRMDDHPQILLYFEEDLAVTPDGFSRVQAHINFRLMDETPSTMTQTKAKVIANKIKAAFGVIPTWDFTKGKYIYSYQDRKKGYWLQIYAINKTEAVGVIKKILSIQGHEYDEDRLKESNAPGKQSNNNPGSHVIYGQTVRKKRYRPEKKVRFRYALLKLDGFGAPIVLYDPYHRCNISAIADN</sequence>
<organism evidence="1 2">
    <name type="scientific">Floridaenema aerugineum BLCC-F46</name>
    <dbReference type="NCBI Taxonomy" id="3153654"/>
    <lineage>
        <taxon>Bacteria</taxon>
        <taxon>Bacillati</taxon>
        <taxon>Cyanobacteriota</taxon>
        <taxon>Cyanophyceae</taxon>
        <taxon>Oscillatoriophycideae</taxon>
        <taxon>Aerosakkonematales</taxon>
        <taxon>Aerosakkonemataceae</taxon>
        <taxon>Floridanema</taxon>
        <taxon>Floridanema aerugineum</taxon>
    </lineage>
</organism>
<reference evidence="1 2" key="1">
    <citation type="submission" date="2024-09" db="EMBL/GenBank/DDBJ databases">
        <title>Floridaenema gen nov. (Aerosakkonemataceae, Aerosakkonematales ord. nov., Cyanobacteria) from benthic tropical and subtropical fresh waters, with the description of four new species.</title>
        <authorList>
            <person name="Moretto J.A."/>
            <person name="Berthold D.E."/>
            <person name="Lefler F.W."/>
            <person name="Huang I.-S."/>
            <person name="Laughinghouse H. IV."/>
        </authorList>
    </citation>
    <scope>NUCLEOTIDE SEQUENCE [LARGE SCALE GENOMIC DNA]</scope>
    <source>
        <strain evidence="1 2">BLCC-F46</strain>
    </source>
</reference>
<accession>A0ABV4XES5</accession>
<gene>
    <name evidence="1" type="ORF">ACE1CC_28825</name>
</gene>
<name>A0ABV4XES5_9CYAN</name>
<evidence type="ECO:0000313" key="2">
    <source>
        <dbReference type="Proteomes" id="UP001576774"/>
    </source>
</evidence>
<evidence type="ECO:0000313" key="1">
    <source>
        <dbReference type="EMBL" id="MFB2880872.1"/>
    </source>
</evidence>
<proteinExistence type="predicted"/>